<protein>
    <submittedName>
        <fullName evidence="1">Uncharacterized protein</fullName>
    </submittedName>
</protein>
<dbReference type="Proteomes" id="UP000215224">
    <property type="component" value="Chromosome"/>
</dbReference>
<name>A0A223KP83_9BACI</name>
<dbReference type="RefSeq" id="WP_066411540.1">
    <property type="nucleotide sequence ID" value="NZ_CP018866.1"/>
</dbReference>
<reference evidence="1 2" key="1">
    <citation type="submission" date="2016-12" db="EMBL/GenBank/DDBJ databases">
        <title>The whole genome sequencing and assembly of Bacillus cohnii DSM 6307T strain.</title>
        <authorList>
            <person name="Lee Y.-J."/>
            <person name="Yi H."/>
            <person name="Bahn Y.-S."/>
            <person name="Kim J.F."/>
            <person name="Lee D.-W."/>
        </authorList>
    </citation>
    <scope>NUCLEOTIDE SEQUENCE [LARGE SCALE GENOMIC DNA]</scope>
    <source>
        <strain evidence="1 2">DSM 6307</strain>
    </source>
</reference>
<accession>A0A223KP83</accession>
<dbReference type="KEGG" id="bcoh:BC6307_07900"/>
<sequence>MNKGLTAIKEVSREEVMGLAQNGLRELFDLASYKVCDATTGDVQSHFVYDMSTHRCYLIDVASCYELVTAFYCGGDKQSILQSLNGIAKSVN</sequence>
<keyword evidence="2" id="KW-1185">Reference proteome</keyword>
<dbReference type="EMBL" id="CP018866">
    <property type="protein sequence ID" value="AST91206.1"/>
    <property type="molecule type" value="Genomic_DNA"/>
</dbReference>
<evidence type="ECO:0000313" key="1">
    <source>
        <dbReference type="EMBL" id="AST91206.1"/>
    </source>
</evidence>
<evidence type="ECO:0000313" key="2">
    <source>
        <dbReference type="Proteomes" id="UP000215224"/>
    </source>
</evidence>
<gene>
    <name evidence="1" type="ORF">BC6307_07900</name>
</gene>
<dbReference type="AlphaFoldDB" id="A0A223KP83"/>
<organism evidence="1 2">
    <name type="scientific">Sutcliffiella cohnii</name>
    <dbReference type="NCBI Taxonomy" id="33932"/>
    <lineage>
        <taxon>Bacteria</taxon>
        <taxon>Bacillati</taxon>
        <taxon>Bacillota</taxon>
        <taxon>Bacilli</taxon>
        <taxon>Bacillales</taxon>
        <taxon>Bacillaceae</taxon>
        <taxon>Sutcliffiella</taxon>
    </lineage>
</organism>
<proteinExistence type="predicted"/>